<evidence type="ECO:0000259" key="7">
    <source>
        <dbReference type="Pfam" id="PF02777"/>
    </source>
</evidence>
<dbReference type="GO" id="GO:0046872">
    <property type="term" value="F:metal ion binding"/>
    <property type="evidence" value="ECO:0007669"/>
    <property type="project" value="UniProtKB-KW"/>
</dbReference>
<dbReference type="FunFam" id="3.55.40.20:FF:000004">
    <property type="entry name" value="Superoxide dismutase [Fe]"/>
    <property type="match status" value="1"/>
</dbReference>
<comment type="function">
    <text evidence="5">Destroys radicals which are normally produced within the cells and which are toxic to biological systems.</text>
</comment>
<evidence type="ECO:0000256" key="2">
    <source>
        <dbReference type="ARBA" id="ARBA00012682"/>
    </source>
</evidence>
<accession>A0A085ZMZ2</accession>
<dbReference type="Proteomes" id="UP000028715">
    <property type="component" value="Unassembled WGS sequence"/>
</dbReference>
<reference evidence="8 9" key="1">
    <citation type="submission" date="2014-07" db="EMBL/GenBank/DDBJ databases">
        <title>Genome of Flavobacterium reichenbachii LMG 25512.</title>
        <authorList>
            <person name="Stropko S.J."/>
            <person name="Pipes S.E."/>
            <person name="Newman J.D."/>
        </authorList>
    </citation>
    <scope>NUCLEOTIDE SEQUENCE [LARGE SCALE GENOMIC DNA]</scope>
    <source>
        <strain evidence="8 9">LMG 25512</strain>
    </source>
</reference>
<evidence type="ECO:0000313" key="8">
    <source>
        <dbReference type="EMBL" id="KFF05806.1"/>
    </source>
</evidence>
<evidence type="ECO:0000313" key="9">
    <source>
        <dbReference type="Proteomes" id="UP000028715"/>
    </source>
</evidence>
<dbReference type="SUPFAM" id="SSF46609">
    <property type="entry name" value="Fe,Mn superoxide dismutase (SOD), N-terminal domain"/>
    <property type="match status" value="1"/>
</dbReference>
<keyword evidence="4 5" id="KW-0560">Oxidoreductase</keyword>
<keyword evidence="3 5" id="KW-0479">Metal-binding</keyword>
<evidence type="ECO:0000256" key="3">
    <source>
        <dbReference type="ARBA" id="ARBA00022723"/>
    </source>
</evidence>
<gene>
    <name evidence="8" type="ORF">IW19_09855</name>
</gene>
<dbReference type="InterPro" id="IPR036324">
    <property type="entry name" value="Mn/Fe_SOD_N_sf"/>
</dbReference>
<sequence length="260" mass="29886">MKKYIVRFSILASFLLLFSCRDSNKLTEVVEVPLPTKEEKITIGTPNDVKADPGSFELTKLSFPYDALAPSIRSLTLEIHYSKHYLSYTNNLNKEIVSTEYENMPIEDILKKLDLNNAKLRQNAGGYYNHTLYFNILTPKEQTPKDTLASSIDKEFGSFNNLTNQFKGQAEKQFGSGWVWLVVDKAGKLQVTTTDNQDNPLMRNALVPGTPILGIDLWEHAYYLDYQNRKGSYVDAFYQLINWEKVNEYYIEALKKVKKV</sequence>
<dbReference type="InterPro" id="IPR019833">
    <property type="entry name" value="Mn/Fe_SOD_BS"/>
</dbReference>
<keyword evidence="9" id="KW-1185">Reference proteome</keyword>
<organism evidence="8 9">
    <name type="scientific">Flavobacterium reichenbachii</name>
    <dbReference type="NCBI Taxonomy" id="362418"/>
    <lineage>
        <taxon>Bacteria</taxon>
        <taxon>Pseudomonadati</taxon>
        <taxon>Bacteroidota</taxon>
        <taxon>Flavobacteriia</taxon>
        <taxon>Flavobacteriales</taxon>
        <taxon>Flavobacteriaceae</taxon>
        <taxon>Flavobacterium</taxon>
    </lineage>
</organism>
<evidence type="ECO:0000256" key="5">
    <source>
        <dbReference type="RuleBase" id="RU000414"/>
    </source>
</evidence>
<dbReference type="InterPro" id="IPR036314">
    <property type="entry name" value="SOD_C_sf"/>
</dbReference>
<dbReference type="EMBL" id="JPRL01000001">
    <property type="protein sequence ID" value="KFF05806.1"/>
    <property type="molecule type" value="Genomic_DNA"/>
</dbReference>
<dbReference type="Gene3D" id="1.10.287.990">
    <property type="entry name" value="Fe,Mn superoxide dismutase (SOD) domain"/>
    <property type="match status" value="1"/>
</dbReference>
<dbReference type="PROSITE" id="PS51257">
    <property type="entry name" value="PROKAR_LIPOPROTEIN"/>
    <property type="match status" value="1"/>
</dbReference>
<dbReference type="GO" id="GO:0004784">
    <property type="term" value="F:superoxide dismutase activity"/>
    <property type="evidence" value="ECO:0007669"/>
    <property type="project" value="UniProtKB-EC"/>
</dbReference>
<dbReference type="SUPFAM" id="SSF54719">
    <property type="entry name" value="Fe,Mn superoxide dismutase (SOD), C-terminal domain"/>
    <property type="match status" value="1"/>
</dbReference>
<dbReference type="Gene3D" id="3.55.40.20">
    <property type="entry name" value="Iron/manganese superoxide dismutase, C-terminal domain"/>
    <property type="match status" value="1"/>
</dbReference>
<dbReference type="OrthoDB" id="9803125at2"/>
<dbReference type="GO" id="GO:0005737">
    <property type="term" value="C:cytoplasm"/>
    <property type="evidence" value="ECO:0007669"/>
    <property type="project" value="TreeGrafter"/>
</dbReference>
<evidence type="ECO:0000256" key="4">
    <source>
        <dbReference type="ARBA" id="ARBA00023002"/>
    </source>
</evidence>
<evidence type="ECO:0000259" key="6">
    <source>
        <dbReference type="Pfam" id="PF00081"/>
    </source>
</evidence>
<dbReference type="InterPro" id="IPR019832">
    <property type="entry name" value="Mn/Fe_SOD_C"/>
</dbReference>
<dbReference type="Pfam" id="PF00081">
    <property type="entry name" value="Sod_Fe_N"/>
    <property type="match status" value="1"/>
</dbReference>
<dbReference type="eggNOG" id="COG0605">
    <property type="taxonomic scope" value="Bacteria"/>
</dbReference>
<dbReference type="PROSITE" id="PS00088">
    <property type="entry name" value="SOD_MN"/>
    <property type="match status" value="1"/>
</dbReference>
<comment type="catalytic activity">
    <reaction evidence="5">
        <text>2 superoxide + 2 H(+) = H2O2 + O2</text>
        <dbReference type="Rhea" id="RHEA:20696"/>
        <dbReference type="ChEBI" id="CHEBI:15378"/>
        <dbReference type="ChEBI" id="CHEBI:15379"/>
        <dbReference type="ChEBI" id="CHEBI:16240"/>
        <dbReference type="ChEBI" id="CHEBI:18421"/>
        <dbReference type="EC" id="1.15.1.1"/>
    </reaction>
</comment>
<dbReference type="PANTHER" id="PTHR43595">
    <property type="entry name" value="37S RIBOSOMAL PROTEIN S26, MITOCHONDRIAL"/>
    <property type="match status" value="1"/>
</dbReference>
<dbReference type="RefSeq" id="WP_035683533.1">
    <property type="nucleotide sequence ID" value="NZ_JPRL01000001.1"/>
</dbReference>
<protein>
    <recommendedName>
        <fullName evidence="2 5">Superoxide dismutase</fullName>
        <ecNumber evidence="2 5">1.15.1.1</ecNumber>
    </recommendedName>
</protein>
<dbReference type="STRING" id="362418.IW19_09855"/>
<dbReference type="Pfam" id="PF02777">
    <property type="entry name" value="Sod_Fe_C"/>
    <property type="match status" value="1"/>
</dbReference>
<feature type="domain" description="Manganese/iron superoxide dismutase C-terminal" evidence="7">
    <location>
        <begin position="145"/>
        <end position="248"/>
    </location>
</feature>
<evidence type="ECO:0000256" key="1">
    <source>
        <dbReference type="ARBA" id="ARBA00008714"/>
    </source>
</evidence>
<proteinExistence type="inferred from homology"/>
<feature type="domain" description="Manganese/iron superoxide dismutase N-terminal" evidence="6">
    <location>
        <begin position="55"/>
        <end position="137"/>
    </location>
</feature>
<dbReference type="PANTHER" id="PTHR43595:SF2">
    <property type="entry name" value="SMALL RIBOSOMAL SUBUNIT PROTEIN MS42"/>
    <property type="match status" value="1"/>
</dbReference>
<dbReference type="PRINTS" id="PR01703">
    <property type="entry name" value="MNSODISMTASE"/>
</dbReference>
<dbReference type="EC" id="1.15.1.1" evidence="2 5"/>
<dbReference type="InterPro" id="IPR019831">
    <property type="entry name" value="Mn/Fe_SOD_N"/>
</dbReference>
<dbReference type="AlphaFoldDB" id="A0A085ZMZ2"/>
<comment type="similarity">
    <text evidence="1 5">Belongs to the iron/manganese superoxide dismutase family.</text>
</comment>
<name>A0A085ZMZ2_9FLAO</name>
<comment type="caution">
    <text evidence="8">The sequence shown here is derived from an EMBL/GenBank/DDBJ whole genome shotgun (WGS) entry which is preliminary data.</text>
</comment>
<dbReference type="InterPro" id="IPR001189">
    <property type="entry name" value="Mn/Fe_SOD"/>
</dbReference>